<dbReference type="RefSeq" id="WP_029571074.1">
    <property type="nucleotide sequence ID" value="NZ_CP193912.1"/>
</dbReference>
<gene>
    <name evidence="1" type="ORF">KYI95_19965</name>
</gene>
<keyword evidence="2" id="KW-1185">Reference proteome</keyword>
<protein>
    <submittedName>
        <fullName evidence="1">Type IV conjugative transfer system protein TraE</fullName>
    </submittedName>
</protein>
<comment type="caution">
    <text evidence="1">The sequence shown here is derived from an EMBL/GenBank/DDBJ whole genome shotgun (WGS) entry which is preliminary data.</text>
</comment>
<accession>A0ABS6VJF4</accession>
<dbReference type="EMBL" id="JAHVXZ010000016">
    <property type="protein sequence ID" value="MBW1259451.1"/>
    <property type="molecule type" value="Genomic_DNA"/>
</dbReference>
<dbReference type="InterPro" id="IPR007973">
    <property type="entry name" value="Pilus_assembly_TraE"/>
</dbReference>
<dbReference type="Pfam" id="PF05309">
    <property type="entry name" value="TraE"/>
    <property type="match status" value="1"/>
</dbReference>
<evidence type="ECO:0000313" key="1">
    <source>
        <dbReference type="EMBL" id="MBW1259451.1"/>
    </source>
</evidence>
<reference evidence="1 2" key="1">
    <citation type="submission" date="2021-07" db="EMBL/GenBank/DDBJ databases">
        <title>A novel phosphonate cluster across the Pantoea species complex is important for pathogenicity in onion.</title>
        <authorList>
            <person name="Zhao M."/>
            <person name="Stice S."/>
            <person name="Shin G.Y."/>
            <person name="Coutinho T."/>
            <person name="Gitaitis R."/>
            <person name="Kvitko B."/>
            <person name="Dutta B."/>
        </authorList>
    </citation>
    <scope>NUCLEOTIDE SEQUENCE [LARGE SCALE GENOMIC DNA]</scope>
    <source>
        <strain evidence="1 2">BD 382</strain>
    </source>
</reference>
<organism evidence="1 2">
    <name type="scientific">Pantoea allii</name>
    <dbReference type="NCBI Taxonomy" id="574096"/>
    <lineage>
        <taxon>Bacteria</taxon>
        <taxon>Pseudomonadati</taxon>
        <taxon>Pseudomonadota</taxon>
        <taxon>Gammaproteobacteria</taxon>
        <taxon>Enterobacterales</taxon>
        <taxon>Erwiniaceae</taxon>
        <taxon>Pantoea</taxon>
    </lineage>
</organism>
<evidence type="ECO:0000313" key="2">
    <source>
        <dbReference type="Proteomes" id="UP001197236"/>
    </source>
</evidence>
<proteinExistence type="predicted"/>
<sequence length="197" mass="21586">MKYQVGNERNRVVVATLAGLLLLVFLLGAGNVITGSLAWHFYHTQKTLTIPMGFDRPFLSDESGGDAALNAMLVRAFVNLRLSVTPETVDAQHTALLSFVPPADRDTMKKQLAAEADYIKKSGVTSVFRIDDAATDTTTGDITVQGVLNASTSNGKLPLPDANKAYRLSVHYVDGLIRLTAFREVPWTKPERRPQQE</sequence>
<name>A0ABS6VJF4_9GAMM</name>
<dbReference type="Proteomes" id="UP001197236">
    <property type="component" value="Unassembled WGS sequence"/>
</dbReference>